<proteinExistence type="predicted"/>
<protein>
    <submittedName>
        <fullName evidence="2">Uncharacterized protein</fullName>
    </submittedName>
</protein>
<sequence>MNFSQISETLIDERCGLFFLAGLDTRRPLKRAVLTVHAAQGTLTFEHTRFIETAVATLDPGIEVRIRLHSTQDLYVPDCLESFAERFRHDHIVSDPTGAFVRVSNLLQLSREIRAEVGKSVARLLWRADTSALIIVKAPLASGRSSPTRPDDVDILSGRVKSLVENRGCPDLKRAIKSVQVTNSAPSSRYTPIDASSTAPSGERSLTAVLARISGIVALIGLGALSAAHARTPANIDDAQFLMPGITGLVGLTTLGENSYGLRNRFQAVGGLRLYFGPSEILMASIFAPTAICADDCLVQEEPQEEQAPESSEPVWPMPSRVQYGT</sequence>
<reference evidence="2 3" key="1">
    <citation type="submission" date="2019-12" db="EMBL/GenBank/DDBJ databases">
        <title>Nitratireductor arenosus sp. nov., Isolated from sea sand, Jeju island, South Korea.</title>
        <authorList>
            <person name="Kim W."/>
        </authorList>
    </citation>
    <scope>NUCLEOTIDE SEQUENCE [LARGE SCALE GENOMIC DNA]</scope>
    <source>
        <strain evidence="2 3">CAU 1489</strain>
    </source>
</reference>
<dbReference type="Proteomes" id="UP000463224">
    <property type="component" value="Unassembled WGS sequence"/>
</dbReference>
<evidence type="ECO:0000313" key="2">
    <source>
        <dbReference type="EMBL" id="MVA96557.1"/>
    </source>
</evidence>
<accession>A0A844QC53</accession>
<comment type="caution">
    <text evidence="2">The sequence shown here is derived from an EMBL/GenBank/DDBJ whole genome shotgun (WGS) entry which is preliminary data.</text>
</comment>
<evidence type="ECO:0000256" key="1">
    <source>
        <dbReference type="SAM" id="MobiDB-lite"/>
    </source>
</evidence>
<keyword evidence="3" id="KW-1185">Reference proteome</keyword>
<evidence type="ECO:0000313" key="3">
    <source>
        <dbReference type="Proteomes" id="UP000463224"/>
    </source>
</evidence>
<dbReference type="EMBL" id="WPHG01000001">
    <property type="protein sequence ID" value="MVA96557.1"/>
    <property type="molecule type" value="Genomic_DNA"/>
</dbReference>
<name>A0A844QC53_9HYPH</name>
<dbReference type="AlphaFoldDB" id="A0A844QC53"/>
<organism evidence="2 3">
    <name type="scientific">Nitratireductor arenosus</name>
    <dbReference type="NCBI Taxonomy" id="2682096"/>
    <lineage>
        <taxon>Bacteria</taxon>
        <taxon>Pseudomonadati</taxon>
        <taxon>Pseudomonadota</taxon>
        <taxon>Alphaproteobacteria</taxon>
        <taxon>Hyphomicrobiales</taxon>
        <taxon>Phyllobacteriaceae</taxon>
        <taxon>Nitratireductor</taxon>
    </lineage>
</organism>
<gene>
    <name evidence="2" type="ORF">GN330_04750</name>
</gene>
<feature type="region of interest" description="Disordered" evidence="1">
    <location>
        <begin position="302"/>
        <end position="326"/>
    </location>
</feature>
<dbReference type="RefSeq" id="WP_156711487.1">
    <property type="nucleotide sequence ID" value="NZ_WPHG01000001.1"/>
</dbReference>